<sequence length="878" mass="98181">MTLYMPLFRSCTTLRTLHQLHAHLCITGLHRDLLSSTKLIESYAKMGSIQSAQLVFDSFPTPDSFMWSVLFKTYVWNFLFKHAIQLYHEMLSKSNHSHVSSFIFPSILRACSGLGDVVMGEKVHGRVVKCGFELDGVVQTALLSMYGECGSLDTARRVFDEMPIRDVVSWSSMILNYVRDGQACQGLDMFREMVFNGVEPDSVTMLSLTEASAELGAHKIARSVHGYVVRRWIGRSETLESAVIIMYGRCGDFDSAELLSKQTPRKNAASCSALIFCYNQRALFAEALNIFRVMQENDVELNSSSIVNILFSCSQLGCLREGKSVHCFVIRRQIHPDFDFAGPSLIDMYANCGKLGDCQKVFNATQDRNVVLWNSLIAVYSQNSLSEEALRLLVKLHWDGLLPDSFTLACSLAACGDICFSELGKQIHSLALKTRLSSNEFVQNSLIGMYSKCGLVEAAGDIFNATNQRDIVTWNSMASGLVQNGNSIEAISLLDHMHSVRLQMDKVSFLSAIQACSHLSYLEKGKWFHHKLILYGVEMDSQILSALTDMYAKCGDIKLAEIVFGNTSTRTVASWSAMISGYGMHGFLDAAVSLFSQMITSGVRPNEVTFMGLLSACSHAGSVEDGKFYFNLMSEKFGIEPQLGHFVSLVDLLSRAGDLDSAYRLIKSMPIPTSASIWGALLNGCRIHRNMEMIDDIQKNILELEPESPGYYVQLSNIYAEGGKLEGFGKMRSMMKNFGLKKVPGYSIIEINKSIYRFNAGDKLHSQTKEVYRLLDDLKCFAEQQGYELESNSPNHVVEHGSSERRTWSHSERLAIAFGIINTSPGTTLRISKNLRVCVECHTFTKFVSKITSRTIIMRDINRFHHFQGGTCSCKDFW</sequence>
<evidence type="ECO:0000313" key="9">
    <source>
        <dbReference type="Proteomes" id="UP001417504"/>
    </source>
</evidence>
<dbReference type="InterPro" id="IPR046848">
    <property type="entry name" value="E_motif"/>
</dbReference>
<comment type="subcellular location">
    <subcellularLocation>
        <location evidence="1">Plastid</location>
        <location evidence="1">Chloroplast</location>
    </subcellularLocation>
</comment>
<dbReference type="PANTHER" id="PTHR47926">
    <property type="entry name" value="PENTATRICOPEPTIDE REPEAT-CONTAINING PROTEIN"/>
    <property type="match status" value="1"/>
</dbReference>
<gene>
    <name evidence="8" type="ORF">Sjap_024052</name>
</gene>
<keyword evidence="5" id="KW-0809">Transit peptide</keyword>
<dbReference type="InterPro" id="IPR011990">
    <property type="entry name" value="TPR-like_helical_dom_sf"/>
</dbReference>
<dbReference type="FunFam" id="1.25.40.10:FF:000395">
    <property type="entry name" value="Pentatricopeptide repeat-containing protein chloroplastic"/>
    <property type="match status" value="1"/>
</dbReference>
<evidence type="ECO:0000256" key="4">
    <source>
        <dbReference type="ARBA" id="ARBA00022737"/>
    </source>
</evidence>
<proteinExistence type="predicted"/>
<evidence type="ECO:0000256" key="2">
    <source>
        <dbReference type="ARBA" id="ARBA00022528"/>
    </source>
</evidence>
<keyword evidence="9" id="KW-1185">Reference proteome</keyword>
<dbReference type="InterPro" id="IPR046960">
    <property type="entry name" value="PPR_At4g14850-like_plant"/>
</dbReference>
<protein>
    <recommendedName>
        <fullName evidence="7">DYW domain-containing protein</fullName>
    </recommendedName>
</protein>
<dbReference type="PROSITE" id="PS51375">
    <property type="entry name" value="PPR"/>
    <property type="match status" value="4"/>
</dbReference>
<accession>A0AAP0EEU2</accession>
<evidence type="ECO:0000256" key="5">
    <source>
        <dbReference type="ARBA" id="ARBA00022946"/>
    </source>
</evidence>
<reference evidence="8 9" key="1">
    <citation type="submission" date="2024-01" db="EMBL/GenBank/DDBJ databases">
        <title>Genome assemblies of Stephania.</title>
        <authorList>
            <person name="Yang L."/>
        </authorList>
    </citation>
    <scope>NUCLEOTIDE SEQUENCE [LARGE SCALE GENOMIC DNA]</scope>
    <source>
        <strain evidence="8">QJT</strain>
        <tissue evidence="8">Leaf</tissue>
    </source>
</reference>
<dbReference type="PANTHER" id="PTHR47926:SF344">
    <property type="entry name" value="OS07G0636900 PROTEIN"/>
    <property type="match status" value="1"/>
</dbReference>
<dbReference type="Pfam" id="PF14432">
    <property type="entry name" value="DYW_deaminase"/>
    <property type="match status" value="1"/>
</dbReference>
<name>A0AAP0EEU2_9MAGN</name>
<dbReference type="GO" id="GO:0009451">
    <property type="term" value="P:RNA modification"/>
    <property type="evidence" value="ECO:0007669"/>
    <property type="project" value="InterPro"/>
</dbReference>
<dbReference type="Pfam" id="PF01535">
    <property type="entry name" value="PPR"/>
    <property type="match status" value="7"/>
</dbReference>
<evidence type="ECO:0000256" key="1">
    <source>
        <dbReference type="ARBA" id="ARBA00004229"/>
    </source>
</evidence>
<dbReference type="InterPro" id="IPR002885">
    <property type="entry name" value="PPR_rpt"/>
</dbReference>
<feature type="repeat" description="PPR" evidence="6">
    <location>
        <begin position="571"/>
        <end position="605"/>
    </location>
</feature>
<feature type="repeat" description="PPR" evidence="6">
    <location>
        <begin position="470"/>
        <end position="504"/>
    </location>
</feature>
<dbReference type="NCBIfam" id="TIGR00756">
    <property type="entry name" value="PPR"/>
    <property type="match status" value="4"/>
</dbReference>
<feature type="domain" description="DYW" evidence="7">
    <location>
        <begin position="786"/>
        <end position="878"/>
    </location>
</feature>
<evidence type="ECO:0000313" key="8">
    <source>
        <dbReference type="EMBL" id="KAK9090875.1"/>
    </source>
</evidence>
<dbReference type="GO" id="GO:0003723">
    <property type="term" value="F:RNA binding"/>
    <property type="evidence" value="ECO:0007669"/>
    <property type="project" value="InterPro"/>
</dbReference>
<dbReference type="Pfam" id="PF13041">
    <property type="entry name" value="PPR_2"/>
    <property type="match status" value="2"/>
</dbReference>
<keyword evidence="4" id="KW-0677">Repeat</keyword>
<dbReference type="InterPro" id="IPR032867">
    <property type="entry name" value="DYW_dom"/>
</dbReference>
<evidence type="ECO:0000259" key="7">
    <source>
        <dbReference type="Pfam" id="PF14432"/>
    </source>
</evidence>
<dbReference type="AlphaFoldDB" id="A0AAP0EEU2"/>
<evidence type="ECO:0000256" key="6">
    <source>
        <dbReference type="PROSITE-ProRule" id="PRU00708"/>
    </source>
</evidence>
<dbReference type="Gene3D" id="1.25.40.10">
    <property type="entry name" value="Tetratricopeptide repeat domain"/>
    <property type="match status" value="7"/>
</dbReference>
<dbReference type="Pfam" id="PF20431">
    <property type="entry name" value="E_motif"/>
    <property type="match status" value="1"/>
</dbReference>
<dbReference type="Proteomes" id="UP001417504">
    <property type="component" value="Unassembled WGS sequence"/>
</dbReference>
<feature type="repeat" description="PPR" evidence="6">
    <location>
        <begin position="369"/>
        <end position="403"/>
    </location>
</feature>
<evidence type="ECO:0000256" key="3">
    <source>
        <dbReference type="ARBA" id="ARBA00022640"/>
    </source>
</evidence>
<comment type="caution">
    <text evidence="8">The sequence shown here is derived from an EMBL/GenBank/DDBJ whole genome shotgun (WGS) entry which is preliminary data.</text>
</comment>
<dbReference type="FunFam" id="1.25.40.10:FF:000427">
    <property type="entry name" value="Pentatricopeptide repeat-containing protein chloroplastic"/>
    <property type="match status" value="1"/>
</dbReference>
<organism evidence="8 9">
    <name type="scientific">Stephania japonica</name>
    <dbReference type="NCBI Taxonomy" id="461633"/>
    <lineage>
        <taxon>Eukaryota</taxon>
        <taxon>Viridiplantae</taxon>
        <taxon>Streptophyta</taxon>
        <taxon>Embryophyta</taxon>
        <taxon>Tracheophyta</taxon>
        <taxon>Spermatophyta</taxon>
        <taxon>Magnoliopsida</taxon>
        <taxon>Ranunculales</taxon>
        <taxon>Menispermaceae</taxon>
        <taxon>Menispermoideae</taxon>
        <taxon>Cissampelideae</taxon>
        <taxon>Stephania</taxon>
    </lineage>
</organism>
<dbReference type="EMBL" id="JBBNAE010000010">
    <property type="protein sequence ID" value="KAK9090875.1"/>
    <property type="molecule type" value="Genomic_DNA"/>
</dbReference>
<dbReference type="FunFam" id="1.25.40.10:FF:000090">
    <property type="entry name" value="Pentatricopeptide repeat-containing protein, chloroplastic"/>
    <property type="match status" value="1"/>
</dbReference>
<dbReference type="GO" id="GO:0009507">
    <property type="term" value="C:chloroplast"/>
    <property type="evidence" value="ECO:0007669"/>
    <property type="project" value="UniProtKB-SubCell"/>
</dbReference>
<keyword evidence="3" id="KW-0934">Plastid</keyword>
<dbReference type="GO" id="GO:0008270">
    <property type="term" value="F:zinc ion binding"/>
    <property type="evidence" value="ECO:0007669"/>
    <property type="project" value="InterPro"/>
</dbReference>
<keyword evidence="2" id="KW-0150">Chloroplast</keyword>
<feature type="repeat" description="PPR" evidence="6">
    <location>
        <begin position="166"/>
        <end position="200"/>
    </location>
</feature>